<dbReference type="Proteomes" id="UP000049855">
    <property type="component" value="Unassembled WGS sequence"/>
</dbReference>
<dbReference type="EMBL" id="CTRP01000004">
    <property type="protein sequence ID" value="CQR71458.1"/>
    <property type="molecule type" value="Genomic_DNA"/>
</dbReference>
<sequence length="68" mass="7475">MAVLCEALDLTIDIDHVKTHAEVADLDDYGPATTCECWDLWFLPGTEKDEGGNLIRGKACFYLQNDGG</sequence>
<accession>A0A0U1KVJ2</accession>
<keyword evidence="2" id="KW-1185">Reference proteome</keyword>
<reference evidence="2" key="1">
    <citation type="submission" date="2015-03" db="EMBL/GenBank/DDBJ databases">
        <authorList>
            <person name="Nijsse Bart"/>
        </authorList>
    </citation>
    <scope>NUCLEOTIDE SEQUENCE [LARGE SCALE GENOMIC DNA]</scope>
</reference>
<organism evidence="1 2">
    <name type="scientific">Sporomusa ovata</name>
    <dbReference type="NCBI Taxonomy" id="2378"/>
    <lineage>
        <taxon>Bacteria</taxon>
        <taxon>Bacillati</taxon>
        <taxon>Bacillota</taxon>
        <taxon>Negativicutes</taxon>
        <taxon>Selenomonadales</taxon>
        <taxon>Sporomusaceae</taxon>
        <taxon>Sporomusa</taxon>
    </lineage>
</organism>
<evidence type="ECO:0000313" key="1">
    <source>
        <dbReference type="EMBL" id="CQR71458.1"/>
    </source>
</evidence>
<evidence type="ECO:0000313" key="2">
    <source>
        <dbReference type="Proteomes" id="UP000049855"/>
    </source>
</evidence>
<proteinExistence type="predicted"/>
<name>A0A0U1KVJ2_9FIRM</name>
<gene>
    <name evidence="1" type="ORF">SpAn4DRAFT_3963</name>
</gene>
<protein>
    <submittedName>
        <fullName evidence="1">Uncharacterized protein</fullName>
    </submittedName>
</protein>
<dbReference type="RefSeq" id="WP_051171437.1">
    <property type="nucleotide sequence ID" value="NZ_CTRP01000004.1"/>
</dbReference>
<dbReference type="AlphaFoldDB" id="A0A0U1KVJ2"/>